<evidence type="ECO:0000256" key="3">
    <source>
        <dbReference type="ARBA" id="ARBA00022989"/>
    </source>
</evidence>
<feature type="transmembrane region" description="Helical" evidence="5">
    <location>
        <begin position="45"/>
        <end position="65"/>
    </location>
</feature>
<feature type="transmembrane region" description="Helical" evidence="5">
    <location>
        <begin position="305"/>
        <end position="325"/>
    </location>
</feature>
<feature type="transmembrane region" description="Helical" evidence="5">
    <location>
        <begin position="99"/>
        <end position="123"/>
    </location>
</feature>
<dbReference type="PANTHER" id="PTHR23510">
    <property type="entry name" value="INNER MEMBRANE TRANSPORT PROTEIN YAJR"/>
    <property type="match status" value="1"/>
</dbReference>
<dbReference type="InterPro" id="IPR036259">
    <property type="entry name" value="MFS_trans_sf"/>
</dbReference>
<dbReference type="Gene3D" id="1.20.1250.20">
    <property type="entry name" value="MFS general substrate transporter like domains"/>
    <property type="match status" value="1"/>
</dbReference>
<reference evidence="6 7" key="1">
    <citation type="submission" date="2021-04" db="EMBL/GenBank/DDBJ databases">
        <authorList>
            <person name="Bliznina A."/>
        </authorList>
    </citation>
    <scope>NUCLEOTIDE SEQUENCE [LARGE SCALE GENOMIC DNA]</scope>
</reference>
<gene>
    <name evidence="6" type="ORF">OKIOD_LOCUS1565</name>
</gene>
<protein>
    <submittedName>
        <fullName evidence="6">Oidioi.mRNA.OKI2018_I69.PAR.g10007.t1.cds</fullName>
    </submittedName>
</protein>
<keyword evidence="2 5" id="KW-0812">Transmembrane</keyword>
<evidence type="ECO:0000313" key="6">
    <source>
        <dbReference type="EMBL" id="CAG5081978.1"/>
    </source>
</evidence>
<keyword evidence="3 5" id="KW-1133">Transmembrane helix</keyword>
<evidence type="ECO:0000256" key="2">
    <source>
        <dbReference type="ARBA" id="ARBA00022692"/>
    </source>
</evidence>
<evidence type="ECO:0000256" key="5">
    <source>
        <dbReference type="SAM" id="Phobius"/>
    </source>
</evidence>
<dbReference type="Proteomes" id="UP001158576">
    <property type="component" value="Chromosome PAR"/>
</dbReference>
<feature type="transmembrane region" description="Helical" evidence="5">
    <location>
        <begin position="396"/>
        <end position="417"/>
    </location>
</feature>
<keyword evidence="4 5" id="KW-0472">Membrane</keyword>
<feature type="transmembrane region" description="Helical" evidence="5">
    <location>
        <begin position="196"/>
        <end position="221"/>
    </location>
</feature>
<dbReference type="InterPro" id="IPR011701">
    <property type="entry name" value="MFS"/>
</dbReference>
<dbReference type="PANTHER" id="PTHR23510:SF16">
    <property type="entry name" value="MAJOR FACILITATOR SUPERFAMILY (MFS) PROFILE DOMAIN-CONTAINING PROTEIN"/>
    <property type="match status" value="1"/>
</dbReference>
<comment type="subcellular location">
    <subcellularLocation>
        <location evidence="1">Membrane</location>
        <topology evidence="1">Multi-pass membrane protein</topology>
    </subcellularLocation>
</comment>
<dbReference type="Pfam" id="PF07690">
    <property type="entry name" value="MFS_1"/>
    <property type="match status" value="1"/>
</dbReference>
<evidence type="ECO:0000256" key="4">
    <source>
        <dbReference type="ARBA" id="ARBA00023136"/>
    </source>
</evidence>
<sequence>MAHENRLDLSYKIAILFWYLASGAEMVCYQPILPEFLDKLRISQAHLGTLVSMFGLASMIASPIFGKIADKMGQSRLPVLIANLFSISGHLTILLKRDLFWLCVAKIFIGIGMSCDGCILGQVGRQVAKSSRSSLPSLVMLQIWTGVFACNFIYYTKQKIIKIEEIEENSGTLITSQASLLERNFKSLKDNLLHELVIVGILGSVSAATTVVTMEAVIGPITTRYLDWTANDLAALHILCGTSSISGYALIKPLSRWANQPRLMANAALSISINPTLNKFSTFFLDISVLVLASILSVSTSNQSIVTFLFMIGAVIFSFYIPHLYALGASLVSRNCHPDNQAAIQGNGSSLNHFIIPKKGVESHEKGIRIGLGNTMLAIGPLWAGHTLPLAMYSNLFLVIFVWVILFLGIFLVFLFFSREILKIDCKST</sequence>
<organism evidence="6 7">
    <name type="scientific">Oikopleura dioica</name>
    <name type="common">Tunicate</name>
    <dbReference type="NCBI Taxonomy" id="34765"/>
    <lineage>
        <taxon>Eukaryota</taxon>
        <taxon>Metazoa</taxon>
        <taxon>Chordata</taxon>
        <taxon>Tunicata</taxon>
        <taxon>Appendicularia</taxon>
        <taxon>Copelata</taxon>
        <taxon>Oikopleuridae</taxon>
        <taxon>Oikopleura</taxon>
    </lineage>
</organism>
<dbReference type="InterPro" id="IPR051068">
    <property type="entry name" value="MFS_Domain-Containing_Protein"/>
</dbReference>
<feature type="transmembrane region" description="Helical" evidence="5">
    <location>
        <begin position="280"/>
        <end position="298"/>
    </location>
</feature>
<proteinExistence type="predicted"/>
<evidence type="ECO:0000313" key="7">
    <source>
        <dbReference type="Proteomes" id="UP001158576"/>
    </source>
</evidence>
<keyword evidence="7" id="KW-1185">Reference proteome</keyword>
<feature type="transmembrane region" description="Helical" evidence="5">
    <location>
        <begin position="135"/>
        <end position="155"/>
    </location>
</feature>
<evidence type="ECO:0000256" key="1">
    <source>
        <dbReference type="ARBA" id="ARBA00004141"/>
    </source>
</evidence>
<dbReference type="SUPFAM" id="SSF103473">
    <property type="entry name" value="MFS general substrate transporter"/>
    <property type="match status" value="1"/>
</dbReference>
<feature type="transmembrane region" description="Helical" evidence="5">
    <location>
        <begin position="12"/>
        <end position="33"/>
    </location>
</feature>
<name>A0ABN7RSS2_OIKDI</name>
<feature type="transmembrane region" description="Helical" evidence="5">
    <location>
        <begin position="233"/>
        <end position="251"/>
    </location>
</feature>
<accession>A0ABN7RSS2</accession>
<dbReference type="EMBL" id="OU015568">
    <property type="protein sequence ID" value="CAG5081978.1"/>
    <property type="molecule type" value="Genomic_DNA"/>
</dbReference>